<organism evidence="2 3">
    <name type="scientific">Oryzomonas rubra</name>
    <dbReference type="NCBI Taxonomy" id="2509454"/>
    <lineage>
        <taxon>Bacteria</taxon>
        <taxon>Pseudomonadati</taxon>
        <taxon>Thermodesulfobacteriota</taxon>
        <taxon>Desulfuromonadia</taxon>
        <taxon>Geobacterales</taxon>
        <taxon>Geobacteraceae</taxon>
        <taxon>Oryzomonas</taxon>
    </lineage>
</organism>
<evidence type="ECO:0000313" key="3">
    <source>
        <dbReference type="Proteomes" id="UP000324298"/>
    </source>
</evidence>
<keyword evidence="3" id="KW-1185">Reference proteome</keyword>
<sequence length="81" mass="9061">MASLTIRNLDNDIKAQLRQRAARHGRSMEAEARVILAQTLNAPVREQDLAAAIQRRFAAFNVESLPIPPRQAVRTPPEFGE</sequence>
<dbReference type="Proteomes" id="UP000324298">
    <property type="component" value="Unassembled WGS sequence"/>
</dbReference>
<evidence type="ECO:0000313" key="2">
    <source>
        <dbReference type="EMBL" id="KAA0894271.1"/>
    </source>
</evidence>
<dbReference type="OrthoDB" id="2389872at2"/>
<feature type="domain" description="Antitoxin FitA-like ribbon-helix-helix" evidence="1">
    <location>
        <begin position="2"/>
        <end position="39"/>
    </location>
</feature>
<dbReference type="GO" id="GO:0006355">
    <property type="term" value="P:regulation of DNA-templated transcription"/>
    <property type="evidence" value="ECO:0007669"/>
    <property type="project" value="InterPro"/>
</dbReference>
<reference evidence="2 3" key="1">
    <citation type="submission" date="2019-04" db="EMBL/GenBank/DDBJ databases">
        <title>Geobacter ruber sp. nov., ferric-reducing bacteria isolated from paddy soil.</title>
        <authorList>
            <person name="Xu Z."/>
            <person name="Masuda Y."/>
            <person name="Itoh H."/>
            <person name="Senoo K."/>
        </authorList>
    </citation>
    <scope>NUCLEOTIDE SEQUENCE [LARGE SCALE GENOMIC DNA]</scope>
    <source>
        <strain evidence="2 3">Red88</strain>
    </source>
</reference>
<dbReference type="Gene3D" id="1.10.1220.10">
    <property type="entry name" value="Met repressor-like"/>
    <property type="match status" value="1"/>
</dbReference>
<dbReference type="InterPro" id="IPR010985">
    <property type="entry name" value="Ribbon_hlx_hlx"/>
</dbReference>
<evidence type="ECO:0000259" key="1">
    <source>
        <dbReference type="Pfam" id="PF22513"/>
    </source>
</evidence>
<dbReference type="SUPFAM" id="SSF47598">
    <property type="entry name" value="Ribbon-helix-helix"/>
    <property type="match status" value="1"/>
</dbReference>
<dbReference type="AlphaFoldDB" id="A0A5A9XRM5"/>
<proteinExistence type="predicted"/>
<comment type="caution">
    <text evidence="2">The sequence shown here is derived from an EMBL/GenBank/DDBJ whole genome shotgun (WGS) entry which is preliminary data.</text>
</comment>
<accession>A0A5A9XRM5</accession>
<gene>
    <name evidence="2" type="ORF">ET418_04780</name>
</gene>
<protein>
    <submittedName>
        <fullName evidence="2">Plasmid stabilization protein</fullName>
    </submittedName>
</protein>
<dbReference type="EMBL" id="SRSD01000002">
    <property type="protein sequence ID" value="KAA0894271.1"/>
    <property type="molecule type" value="Genomic_DNA"/>
</dbReference>
<dbReference type="InterPro" id="IPR053853">
    <property type="entry name" value="FitA-like_RHH"/>
</dbReference>
<name>A0A5A9XRM5_9BACT</name>
<dbReference type="Pfam" id="PF22513">
    <property type="entry name" value="FitA-like_RHH"/>
    <property type="match status" value="1"/>
</dbReference>
<dbReference type="RefSeq" id="WP_149306428.1">
    <property type="nucleotide sequence ID" value="NZ_SRSD01000002.1"/>
</dbReference>
<dbReference type="InterPro" id="IPR013321">
    <property type="entry name" value="Arc_rbn_hlx_hlx"/>
</dbReference>